<sequence length="65" mass="7397">MQTPPLHTCKACGYRYSSECERCPRCLVPRGGDLARKWPAIRAYLFFLIVCFIGGIIAFYEAAKH</sequence>
<dbReference type="RefSeq" id="WP_016483693.1">
    <property type="nucleotide sequence ID" value="NC_021487.1"/>
</dbReference>
<dbReference type="STRING" id="454171.CP488_01721"/>
<dbReference type="EMBL" id="HF951689">
    <property type="protein sequence ID" value="CCW36176.1"/>
    <property type="molecule type" value="Genomic_DNA"/>
</dbReference>
<dbReference type="Proteomes" id="UP000014227">
    <property type="component" value="Chromosome I"/>
</dbReference>
<keyword evidence="1" id="KW-0812">Transmembrane</keyword>
<keyword evidence="1" id="KW-1133">Transmembrane helix</keyword>
<accession>S0EZY5</accession>
<name>S0EZY5_CHTCT</name>
<dbReference type="PATRIC" id="fig|1303518.3.peg.2466"/>
<dbReference type="OrthoDB" id="10017507at2"/>
<dbReference type="AlphaFoldDB" id="S0EZY5"/>
<reference evidence="3" key="1">
    <citation type="submission" date="2013-03" db="EMBL/GenBank/DDBJ databases">
        <title>Genome sequence of Chthonomonas calidirosea, the first sequenced genome from the Armatimonadetes phylum (formally candidate division OP10).</title>
        <authorList>
            <person name="Lee K.C.Y."/>
            <person name="Morgan X.C."/>
            <person name="Dunfield P.F."/>
            <person name="Tamas I."/>
            <person name="Houghton K.M."/>
            <person name="Vyssotski M."/>
            <person name="Ryan J.L.J."/>
            <person name="Lagutin K."/>
            <person name="McDonald I.R."/>
            <person name="Stott M.B."/>
        </authorList>
    </citation>
    <scope>NUCLEOTIDE SEQUENCE [LARGE SCALE GENOMIC DNA]</scope>
    <source>
        <strain evidence="3">DSM 23976 / ICMP 18418 / T49</strain>
    </source>
</reference>
<keyword evidence="1" id="KW-0472">Membrane</keyword>
<protein>
    <submittedName>
        <fullName evidence="2">Uncharacterized protein</fullName>
    </submittedName>
</protein>
<evidence type="ECO:0000313" key="2">
    <source>
        <dbReference type="EMBL" id="CCW36176.1"/>
    </source>
</evidence>
<evidence type="ECO:0000256" key="1">
    <source>
        <dbReference type="SAM" id="Phobius"/>
    </source>
</evidence>
<organism evidence="2 3">
    <name type="scientific">Chthonomonas calidirosea (strain DSM 23976 / ICMP 18418 / T49)</name>
    <dbReference type="NCBI Taxonomy" id="1303518"/>
    <lineage>
        <taxon>Bacteria</taxon>
        <taxon>Bacillati</taxon>
        <taxon>Armatimonadota</taxon>
        <taxon>Chthonomonadia</taxon>
        <taxon>Chthonomonadales</taxon>
        <taxon>Chthonomonadaceae</taxon>
        <taxon>Chthonomonas</taxon>
    </lineage>
</organism>
<gene>
    <name evidence="2" type="ORF">CCALI_02372</name>
</gene>
<keyword evidence="3" id="KW-1185">Reference proteome</keyword>
<dbReference type="InParanoid" id="S0EZY5"/>
<dbReference type="KEGG" id="ccz:CCALI_02372"/>
<dbReference type="HOGENOM" id="CLU_2841862_0_0_0"/>
<evidence type="ECO:0000313" key="3">
    <source>
        <dbReference type="Proteomes" id="UP000014227"/>
    </source>
</evidence>
<feature type="transmembrane region" description="Helical" evidence="1">
    <location>
        <begin position="41"/>
        <end position="60"/>
    </location>
</feature>
<proteinExistence type="predicted"/>